<keyword evidence="2" id="KW-1185">Reference proteome</keyword>
<name>A0A2I7RNM9_9CAUD</name>
<dbReference type="EMBL" id="MG592574">
    <property type="protein sequence ID" value="AUR95263.1"/>
    <property type="molecule type" value="Genomic_DNA"/>
</dbReference>
<dbReference type="Proteomes" id="UP000269294">
    <property type="component" value="Segment"/>
</dbReference>
<evidence type="ECO:0000313" key="2">
    <source>
        <dbReference type="Proteomes" id="UP000269294"/>
    </source>
</evidence>
<accession>A0A2I7RNM9</accession>
<proteinExistence type="predicted"/>
<evidence type="ECO:0000313" key="1">
    <source>
        <dbReference type="EMBL" id="AUR95263.1"/>
    </source>
</evidence>
<organism evidence="1 2">
    <name type="scientific">Vibrio phage 1.204.O._10N.222.46.F12</name>
    <dbReference type="NCBI Taxonomy" id="1881263"/>
    <lineage>
        <taxon>Viruses</taxon>
        <taxon>Duplodnaviria</taxon>
        <taxon>Heunggongvirae</taxon>
        <taxon>Uroviricota</taxon>
        <taxon>Caudoviricetes</taxon>
        <taxon>Autographivirales</taxon>
        <taxon>Cyclitvirus</taxon>
        <taxon>Cyclitvirus cyclit</taxon>
    </lineage>
</organism>
<sequence>MLTVKVLSRLADLALSVFVKLNATKASQKVALGKKLQAKAKAAASNTAAVQKECKDEALNLEIALTEEIAALEQRYDLKHQAIEQKLDDAKAIEFKIADKYEALDNL</sequence>
<reference evidence="1 2" key="1">
    <citation type="submission" date="2017-11" db="EMBL/GenBank/DDBJ databases">
        <title>A major lineage of nontailed dsDNA viruses as unrecognized killers of marine bacteria.</title>
        <authorList>
            <person name="Kauffman K.M."/>
            <person name="Hussain F.A."/>
            <person name="Yang J."/>
            <person name="Arevalo P."/>
            <person name="Brown J.M."/>
            <person name="Chang W.K."/>
            <person name="VanInsberghe D."/>
            <person name="Elsherbini J."/>
            <person name="Cutler M.B."/>
            <person name="Kelly L."/>
            <person name="Polz M.F."/>
        </authorList>
    </citation>
    <scope>NUCLEOTIDE SEQUENCE [LARGE SCALE GENOMIC DNA]</scope>
</reference>
<gene>
    <name evidence="1" type="ORF">NVP1204O_43</name>
</gene>
<protein>
    <submittedName>
        <fullName evidence="1">Coil containing protein</fullName>
    </submittedName>
</protein>